<dbReference type="Gene3D" id="3.40.50.2300">
    <property type="match status" value="2"/>
</dbReference>
<dbReference type="PROSITE" id="PS51257">
    <property type="entry name" value="PROKAR_LIPOPROTEIN"/>
    <property type="match status" value="1"/>
</dbReference>
<dbReference type="CDD" id="cd06325">
    <property type="entry name" value="PBP1_ABC_unchar_transporter"/>
    <property type="match status" value="1"/>
</dbReference>
<dbReference type="EMBL" id="JACHGK010000001">
    <property type="protein sequence ID" value="MBB6443485.1"/>
    <property type="molecule type" value="Genomic_DNA"/>
</dbReference>
<reference evidence="2 3" key="1">
    <citation type="submission" date="2020-08" db="EMBL/GenBank/DDBJ databases">
        <title>Genomic Encyclopedia of Type Strains, Phase IV (KMG-IV): sequencing the most valuable type-strain genomes for metagenomic binning, comparative biology and taxonomic classification.</title>
        <authorList>
            <person name="Goeker M."/>
        </authorList>
    </citation>
    <scope>NUCLEOTIDE SEQUENCE [LARGE SCALE GENOMIC DNA]</scope>
    <source>
        <strain evidence="2 3">DSM 5391</strain>
    </source>
</reference>
<dbReference type="RefSeq" id="WP_184521421.1">
    <property type="nucleotide sequence ID" value="NZ_JACHGK010000001.1"/>
</dbReference>
<comment type="caution">
    <text evidence="2">The sequence shown here is derived from an EMBL/GenBank/DDBJ whole genome shotgun (WGS) entry which is preliminary data.</text>
</comment>
<name>A0A7X0LTJ8_9BACI</name>
<dbReference type="PANTHER" id="PTHR35271:SF1">
    <property type="entry name" value="ABC TRANSPORTER, SUBSTRATE-BINDING LIPOPROTEIN"/>
    <property type="match status" value="1"/>
</dbReference>
<sequence length="333" mass="35212">MAKKRLMGLAAFGLMGSILLSACGTDSANKGGDSAGKKEAEYQVGISQFVKHPSLDAATEGFKKALKDEGLSVAYDEQNANADQNNVQSIASNFAGDGVDLIFANSTPSAQAAVNATKDIPIVFTSVTDAVTAQLVKSMEKPGGNATGTIDNHPDAIPNTVKFINENFPGKTIGTIYNAGEANSVAQVDMIKDAMKGTDLKLVEKSVSNTAEVKQAAENLIGSADVIYIITDNTVVSALESVVQVANENDMPLFVGELDSVARGGFAAYGFDYEDIGYEAGLMAAQILKGEKEPADIPVQYPQKLKLVINKTAAKEMNVKLKDEWNNAAEYIE</sequence>
<accession>A0A7X0LTJ8</accession>
<keyword evidence="3" id="KW-1185">Reference proteome</keyword>
<dbReference type="PANTHER" id="PTHR35271">
    <property type="entry name" value="ABC TRANSPORTER, SUBSTRATE-BINDING LIPOPROTEIN-RELATED"/>
    <property type="match status" value="1"/>
</dbReference>
<protein>
    <submittedName>
        <fullName evidence="2">Putative ABC transport system substrate-binding protein</fullName>
    </submittedName>
</protein>
<organism evidence="2 3">
    <name type="scientific">Bacillus benzoevorans</name>
    <dbReference type="NCBI Taxonomy" id="1456"/>
    <lineage>
        <taxon>Bacteria</taxon>
        <taxon>Bacillati</taxon>
        <taxon>Bacillota</taxon>
        <taxon>Bacilli</taxon>
        <taxon>Bacillales</taxon>
        <taxon>Bacillaceae</taxon>
        <taxon>Bacillus</taxon>
    </lineage>
</organism>
<keyword evidence="1" id="KW-0732">Signal</keyword>
<dbReference type="SUPFAM" id="SSF53822">
    <property type="entry name" value="Periplasmic binding protein-like I"/>
    <property type="match status" value="1"/>
</dbReference>
<feature type="signal peptide" evidence="1">
    <location>
        <begin position="1"/>
        <end position="22"/>
    </location>
</feature>
<evidence type="ECO:0000256" key="1">
    <source>
        <dbReference type="SAM" id="SignalP"/>
    </source>
</evidence>
<gene>
    <name evidence="2" type="ORF">HNR53_000073</name>
</gene>
<dbReference type="Pfam" id="PF04392">
    <property type="entry name" value="ABC_sub_bind"/>
    <property type="match status" value="1"/>
</dbReference>
<dbReference type="InterPro" id="IPR028082">
    <property type="entry name" value="Peripla_BP_I"/>
</dbReference>
<dbReference type="InterPro" id="IPR007487">
    <property type="entry name" value="ABC_transpt-TYRBP-like"/>
</dbReference>
<dbReference type="Proteomes" id="UP000531594">
    <property type="component" value="Unassembled WGS sequence"/>
</dbReference>
<feature type="chain" id="PRO_5038670034" evidence="1">
    <location>
        <begin position="23"/>
        <end position="333"/>
    </location>
</feature>
<evidence type="ECO:0000313" key="3">
    <source>
        <dbReference type="Proteomes" id="UP000531594"/>
    </source>
</evidence>
<proteinExistence type="predicted"/>
<evidence type="ECO:0000313" key="2">
    <source>
        <dbReference type="EMBL" id="MBB6443485.1"/>
    </source>
</evidence>
<dbReference type="AlphaFoldDB" id="A0A7X0LTJ8"/>